<dbReference type="eggNOG" id="COG3170">
    <property type="taxonomic scope" value="Bacteria"/>
</dbReference>
<keyword evidence="2" id="KW-1185">Reference proteome</keyword>
<dbReference type="Proteomes" id="UP000000739">
    <property type="component" value="Chromosome"/>
</dbReference>
<dbReference type="Pfam" id="PF16510">
    <property type="entry name" value="P22_portal"/>
    <property type="match status" value="1"/>
</dbReference>
<dbReference type="KEGG" id="dal:Dalk_4559"/>
<dbReference type="InterPro" id="IPR032427">
    <property type="entry name" value="P22_portal"/>
</dbReference>
<sequence>MKAKKLPFSKLDKESKLEEAKRRLDYARTMDSDTQKEFREDFGFYDGTGQWTKEDRDILKEQNRPCLTFPVCKGSVDLVVGVNSSNPVRMVASPVEPSDGFLCEVLNDVVEWVSDENNFEDREEELFESVVICGRGHIALDFSIDPKRFGEIILNESVVPVHEIRIDPASRERDGSDANHIFWDRWVTREDFKIRYPEFADRVDEFMETGRASSFGESPDPKTDENIFDDLGDDDDYDRPIDANYYDLKKDRVRVCHMEYWEAFKRHVAFNPETQEWEEFDPENIEQLKVNYILKYKTPFEYNTMMDKKVKWLQFIGDEILYDGDSPMPYDGFSVVTSIANTDPSRRSNNHFGVIRLMKDPQREINKRWSQALNLLNNMVQPGTDIEDGAVPDIDQYSEARKTPGGVGIVSSGALRDGKIKERSAPQFPSAPMQMEQMSQDIIRKITGINPDLLGQDSGRQEPGVVVQTRQRQGLILLQKLFKEHKRVRREIFKRVIAIISKYMPDGQILRILGGNEKYQIENGMVINPKNGMAAAIRDIRNLKFNVDIEEAPGNLAKDMLQLQVFMEMMHAGFPVDPKTVIEKLQLPATEKQRWIEYIDAQQQAQAQAAQQAQQLEAQKVMAGIQTEAKKVDGDIAVKTAKVRAQAQKDSTKFAHDREREDRKFVIDAAKLDHEDSKMVLDAAAKFAALRNQGNRESRPNGNN</sequence>
<proteinExistence type="predicted"/>
<protein>
    <recommendedName>
        <fullName evidence="3">Portal protein</fullName>
    </recommendedName>
</protein>
<dbReference type="HOGENOM" id="CLU_443244_0_0_7"/>
<gene>
    <name evidence="1" type="ordered locus">Dalk_4559</name>
</gene>
<organism evidence="1 2">
    <name type="scientific">Desulfatibacillum aliphaticivorans</name>
    <dbReference type="NCBI Taxonomy" id="218208"/>
    <lineage>
        <taxon>Bacteria</taxon>
        <taxon>Pseudomonadati</taxon>
        <taxon>Thermodesulfobacteriota</taxon>
        <taxon>Desulfobacteria</taxon>
        <taxon>Desulfobacterales</taxon>
        <taxon>Desulfatibacillaceae</taxon>
        <taxon>Desulfatibacillum</taxon>
    </lineage>
</organism>
<dbReference type="EMBL" id="CP001322">
    <property type="protein sequence ID" value="ACL06237.1"/>
    <property type="molecule type" value="Genomic_DNA"/>
</dbReference>
<dbReference type="AlphaFoldDB" id="B8FCS4"/>
<evidence type="ECO:0000313" key="2">
    <source>
        <dbReference type="Proteomes" id="UP000000739"/>
    </source>
</evidence>
<evidence type="ECO:0008006" key="3">
    <source>
        <dbReference type="Google" id="ProtNLM"/>
    </source>
</evidence>
<accession>B8FCS4</accession>
<reference evidence="1 2" key="1">
    <citation type="journal article" date="2012" name="Environ. Microbiol.">
        <title>The genome sequence of Desulfatibacillum alkenivorans AK-01: a blueprint for anaerobic alkane oxidation.</title>
        <authorList>
            <person name="Callaghan A.V."/>
            <person name="Morris B.E."/>
            <person name="Pereira I.A."/>
            <person name="McInerney M.J."/>
            <person name="Austin R.N."/>
            <person name="Groves J.T."/>
            <person name="Kukor J.J."/>
            <person name="Suflita J.M."/>
            <person name="Young L.Y."/>
            <person name="Zylstra G.J."/>
            <person name="Wawrik B."/>
        </authorList>
    </citation>
    <scope>NUCLEOTIDE SEQUENCE [LARGE SCALE GENOMIC DNA]</scope>
    <source>
        <strain evidence="1 2">AK-01</strain>
    </source>
</reference>
<evidence type="ECO:0000313" key="1">
    <source>
        <dbReference type="EMBL" id="ACL06237.1"/>
    </source>
</evidence>
<name>B8FCS4_DESAL</name>